<evidence type="ECO:0000313" key="3">
    <source>
        <dbReference type="Proteomes" id="UP000287243"/>
    </source>
</evidence>
<keyword evidence="1" id="KW-0812">Transmembrane</keyword>
<name>A0A410P4Y2_VELA1</name>
<dbReference type="Gene3D" id="3.20.20.370">
    <property type="entry name" value="Glycoside hydrolase/deacetylase"/>
    <property type="match status" value="1"/>
</dbReference>
<dbReference type="Pfam" id="PF04748">
    <property type="entry name" value="Polysacc_deac_2"/>
    <property type="match status" value="1"/>
</dbReference>
<dbReference type="CDD" id="cd10936">
    <property type="entry name" value="CE4_DAC2"/>
    <property type="match status" value="1"/>
</dbReference>
<dbReference type="AlphaFoldDB" id="A0A410P4Y2"/>
<dbReference type="PANTHER" id="PTHR30105:SF2">
    <property type="entry name" value="DIVERGENT POLYSACCHARIDE DEACETYLASE SUPERFAMILY"/>
    <property type="match status" value="1"/>
</dbReference>
<sequence length="297" mass="32923">MNNAKNFVILLLSILVILQSLILFYLLRRPAPAVRRPSAVTRTAAKPGGKFPAVFPGEVKPLPPAGEEAPVPVPAVGKIALIIDDWGYSLKNKSIITDNNYHLTLAILPFQEYSKKVAELAHFHGKEVIIHMPMEPLHKEQYGLEANTLLTTMNASQIVHILDKAFSEIPYAKGINNHMGSKATGDARMMRIVLGYLKDRDLFFVDSMTAPKSIARSVAKTLHEKFASRDVFLDNSTDPASIREQLMKLAHLARQNGVAVGIGHDRPNTIAVLKEMIPFLQRQGYEFIEVSDAVKNP</sequence>
<gene>
    <name evidence="2" type="ORF">BU251_05000</name>
</gene>
<dbReference type="InterPro" id="IPR011330">
    <property type="entry name" value="Glyco_hydro/deAcase_b/a-brl"/>
</dbReference>
<evidence type="ECO:0000256" key="1">
    <source>
        <dbReference type="SAM" id="Phobius"/>
    </source>
</evidence>
<organism evidence="2 3">
    <name type="scientific">Velamenicoccus archaeovorus</name>
    <dbReference type="NCBI Taxonomy" id="1930593"/>
    <lineage>
        <taxon>Bacteria</taxon>
        <taxon>Pseudomonadati</taxon>
        <taxon>Candidatus Omnitrophota</taxon>
        <taxon>Candidatus Velamenicoccus</taxon>
    </lineage>
</organism>
<dbReference type="InterPro" id="IPR006837">
    <property type="entry name" value="Divergent_DAC"/>
</dbReference>
<dbReference type="GO" id="GO:0005975">
    <property type="term" value="P:carbohydrate metabolic process"/>
    <property type="evidence" value="ECO:0007669"/>
    <property type="project" value="InterPro"/>
</dbReference>
<feature type="transmembrane region" description="Helical" evidence="1">
    <location>
        <begin position="6"/>
        <end position="27"/>
    </location>
</feature>
<protein>
    <recommendedName>
        <fullName evidence="4">Divergent polysaccharide deacetylase family protein</fullName>
    </recommendedName>
</protein>
<dbReference type="SUPFAM" id="SSF88713">
    <property type="entry name" value="Glycoside hydrolase/deacetylase"/>
    <property type="match status" value="1"/>
</dbReference>
<keyword evidence="1" id="KW-0472">Membrane</keyword>
<dbReference type="EMBL" id="CP019384">
    <property type="protein sequence ID" value="QAT17131.1"/>
    <property type="molecule type" value="Genomic_DNA"/>
</dbReference>
<dbReference type="KEGG" id="vai:BU251_05000"/>
<keyword evidence="1" id="KW-1133">Transmembrane helix</keyword>
<dbReference type="Proteomes" id="UP000287243">
    <property type="component" value="Chromosome"/>
</dbReference>
<accession>A0A410P4Y2</accession>
<evidence type="ECO:0000313" key="2">
    <source>
        <dbReference type="EMBL" id="QAT17131.1"/>
    </source>
</evidence>
<dbReference type="RefSeq" id="WP_164908873.1">
    <property type="nucleotide sequence ID" value="NZ_CP019384.1"/>
</dbReference>
<dbReference type="PANTHER" id="PTHR30105">
    <property type="entry name" value="UNCHARACTERIZED YIBQ-RELATED"/>
    <property type="match status" value="1"/>
</dbReference>
<keyword evidence="3" id="KW-1185">Reference proteome</keyword>
<proteinExistence type="predicted"/>
<evidence type="ECO:0008006" key="4">
    <source>
        <dbReference type="Google" id="ProtNLM"/>
    </source>
</evidence>
<reference evidence="2 3" key="1">
    <citation type="submission" date="2017-01" db="EMBL/GenBank/DDBJ databases">
        <title>First insights into the biology of 'candidatus Vampirococcus archaeovorus'.</title>
        <authorList>
            <person name="Kizina J."/>
            <person name="Jordan S."/>
            <person name="Stueber K."/>
            <person name="Reinhardt R."/>
            <person name="Harder J."/>
        </authorList>
    </citation>
    <scope>NUCLEOTIDE SEQUENCE [LARGE SCALE GENOMIC DNA]</scope>
    <source>
        <strain evidence="2 3">LiM</strain>
    </source>
</reference>